<evidence type="ECO:0000313" key="1">
    <source>
        <dbReference type="EMBL" id="CCM76102.1"/>
    </source>
</evidence>
<dbReference type="AlphaFoldDB" id="K0PXM6"/>
<dbReference type="STRING" id="1211777.BN77_3293"/>
<organism evidence="1 2">
    <name type="scientific">Rhizobium mesoamericanum STM3625</name>
    <dbReference type="NCBI Taxonomy" id="1211777"/>
    <lineage>
        <taxon>Bacteria</taxon>
        <taxon>Pseudomonadati</taxon>
        <taxon>Pseudomonadota</taxon>
        <taxon>Alphaproteobacteria</taxon>
        <taxon>Hyphomicrobiales</taxon>
        <taxon>Rhizobiaceae</taxon>
        <taxon>Rhizobium/Agrobacterium group</taxon>
        <taxon>Rhizobium</taxon>
    </lineage>
</organism>
<dbReference type="Proteomes" id="UP000009319">
    <property type="component" value="Unassembled WGS sequence"/>
</dbReference>
<sequence>MVDVLHRAISNLALLVTSVMYPPYVCGMQVCMLPYPRRFRLHCDTSPYLNRLSRLPMH</sequence>
<name>K0PXM6_9HYPH</name>
<reference evidence="1 2" key="1">
    <citation type="journal article" date="2013" name="Genome Announc.">
        <title>Draft Genome Sequence of Rhizobium mesoamericanum STM3625, a Nitrogen-Fixing Symbiont of Mimosa pudica Isolated in French Guiana (South America).</title>
        <authorList>
            <person name="Moulin L."/>
            <person name="Mornico D."/>
            <person name="Melkonian R."/>
            <person name="Klonowska A."/>
        </authorList>
    </citation>
    <scope>NUCLEOTIDE SEQUENCE [LARGE SCALE GENOMIC DNA]</scope>
    <source>
        <strain evidence="1 2">STM3625</strain>
    </source>
</reference>
<accession>K0PXM6</accession>
<evidence type="ECO:0000313" key="2">
    <source>
        <dbReference type="Proteomes" id="UP000009319"/>
    </source>
</evidence>
<keyword evidence="2" id="KW-1185">Reference proteome</keyword>
<comment type="caution">
    <text evidence="1">The sequence shown here is derived from an EMBL/GenBank/DDBJ whole genome shotgun (WGS) entry which is preliminary data.</text>
</comment>
<protein>
    <submittedName>
        <fullName evidence="1">Uncharacterized protein</fullName>
    </submittedName>
</protein>
<dbReference type="HOGENOM" id="CLU_2976226_0_0_5"/>
<dbReference type="EMBL" id="CANI01000021">
    <property type="protein sequence ID" value="CCM76102.1"/>
    <property type="molecule type" value="Genomic_DNA"/>
</dbReference>
<gene>
    <name evidence="1" type="ORF">BN77_3293</name>
</gene>
<proteinExistence type="predicted"/>